<keyword evidence="6" id="KW-1185">Reference proteome</keyword>
<dbReference type="Pfam" id="PF01565">
    <property type="entry name" value="FAD_binding_4"/>
    <property type="match status" value="1"/>
</dbReference>
<dbReference type="EMBL" id="AP024448">
    <property type="protein sequence ID" value="BCS27068.1"/>
    <property type="molecule type" value="Genomic_DNA"/>
</dbReference>
<accession>A0A7R8ARP2</accession>
<comment type="similarity">
    <text evidence="1">Belongs to the oxygen-dependent FAD-linked oxidoreductase family.</text>
</comment>
<dbReference type="AlphaFoldDB" id="A0A7R8ARP2"/>
<dbReference type="OrthoDB" id="9983560at2759"/>
<dbReference type="InterPro" id="IPR006094">
    <property type="entry name" value="Oxid_FAD_bind_N"/>
</dbReference>
<protein>
    <recommendedName>
        <fullName evidence="4">FAD-binding PCMH-type domain-containing protein</fullName>
    </recommendedName>
</protein>
<evidence type="ECO:0000313" key="6">
    <source>
        <dbReference type="Proteomes" id="UP000654913"/>
    </source>
</evidence>
<dbReference type="InterPro" id="IPR036318">
    <property type="entry name" value="FAD-bd_PCMH-like_sf"/>
</dbReference>
<evidence type="ECO:0000256" key="1">
    <source>
        <dbReference type="ARBA" id="ARBA00005466"/>
    </source>
</evidence>
<evidence type="ECO:0000259" key="4">
    <source>
        <dbReference type="PROSITE" id="PS51387"/>
    </source>
</evidence>
<name>A0A7R8ARP2_9EURO</name>
<dbReference type="GeneID" id="64977073"/>
<dbReference type="KEGG" id="apuu:APUU_60116S"/>
<dbReference type="Proteomes" id="UP000654913">
    <property type="component" value="Chromosome 6"/>
</dbReference>
<proteinExistence type="inferred from homology"/>
<feature type="chain" id="PRO_5031040974" description="FAD-binding PCMH-type domain-containing protein" evidence="3">
    <location>
        <begin position="21"/>
        <end position="598"/>
    </location>
</feature>
<dbReference type="InterPro" id="IPR016166">
    <property type="entry name" value="FAD-bd_PCMH"/>
</dbReference>
<reference evidence="5" key="2">
    <citation type="submission" date="2021-02" db="EMBL/GenBank/DDBJ databases">
        <title>Aspergillus puulaauensis MK2 genome sequence.</title>
        <authorList>
            <person name="Futagami T."/>
            <person name="Mori K."/>
            <person name="Kadooka C."/>
            <person name="Tanaka T."/>
        </authorList>
    </citation>
    <scope>NUCLEOTIDE SEQUENCE</scope>
    <source>
        <strain evidence="5">MK2</strain>
    </source>
</reference>
<dbReference type="SUPFAM" id="SSF56176">
    <property type="entry name" value="FAD-binding/transporter-associated domain-like"/>
    <property type="match status" value="1"/>
</dbReference>
<gene>
    <name evidence="5" type="ORF">APUU_60116S</name>
</gene>
<feature type="domain" description="FAD-binding PCMH-type" evidence="4">
    <location>
        <begin position="126"/>
        <end position="308"/>
    </location>
</feature>
<dbReference type="PANTHER" id="PTHR13878:SF155">
    <property type="entry name" value="ALCOHOL OXIDASE, PUTATIVE (AFU_ORTHOLOGUE AFUA_4G00430)-RELATED"/>
    <property type="match status" value="1"/>
</dbReference>
<dbReference type="Gene3D" id="3.30.465.10">
    <property type="match status" value="2"/>
</dbReference>
<dbReference type="GO" id="GO:0016491">
    <property type="term" value="F:oxidoreductase activity"/>
    <property type="evidence" value="ECO:0007669"/>
    <property type="project" value="UniProtKB-KW"/>
</dbReference>
<keyword evidence="3" id="KW-0732">Signal</keyword>
<dbReference type="InterPro" id="IPR016169">
    <property type="entry name" value="FAD-bd_PCMH_sub2"/>
</dbReference>
<dbReference type="PROSITE" id="PS51387">
    <property type="entry name" value="FAD_PCMH"/>
    <property type="match status" value="1"/>
</dbReference>
<dbReference type="RefSeq" id="XP_041559262.1">
    <property type="nucleotide sequence ID" value="XM_041706924.1"/>
</dbReference>
<sequence length="598" mass="65103">MYLRISAVIISLIFLFTVLKKTILTHDTGRQSCRCPPHEPCWPSTSEWNLFNESINGRLIHLRPVGAVCHGQEFNDDACNYVKERANNSAWRASEPATLQSANWESSWDGCGSCDISSYIDEPCHQGRIPVYAVLAESASEIQTAVRFAKRRNLRLVVKNTGHDSMGRSSGPASLQINTNRLKSIETVSDFIPHGGSVSLGQAVTLGAGTLALEISQVAVDEGFNILLGLCTTVGVAGGFIQGGGASLLSPTYGLASDNALEFNVVTAEGDFVVANEVQNQDLFWALRGGGGGTFGITVNTTIRTFPDIPGIVFTLTAAISRQDEQFPDVEHALWEFATEVINILPDLKRSDNRTGAAIVSGIQEDGVQVVTEILFPNTSDTTSVQDQIAPLLARLADLGFSSVYTANTTLYPQISTYFNQPRPLDLAGTGRIEGSVLISSTLFSSPSGTPHITHVLTNLTYRVGDLIEIFLSGGGQVRANKGIVNSAVLPNWRESEMLITFRRIMPSSATTKHFVDSQMPVLRGLETPRMGSFVNTADPDEPDFQRAFWGENYPRLYQTKKRWDPDGLFIVNLGVGSEGWDREGICRTGGSESREYL</sequence>
<organism evidence="5 6">
    <name type="scientific">Aspergillus puulaauensis</name>
    <dbReference type="NCBI Taxonomy" id="1220207"/>
    <lineage>
        <taxon>Eukaryota</taxon>
        <taxon>Fungi</taxon>
        <taxon>Dikarya</taxon>
        <taxon>Ascomycota</taxon>
        <taxon>Pezizomycotina</taxon>
        <taxon>Eurotiomycetes</taxon>
        <taxon>Eurotiomycetidae</taxon>
        <taxon>Eurotiales</taxon>
        <taxon>Aspergillaceae</taxon>
        <taxon>Aspergillus</taxon>
    </lineage>
</organism>
<dbReference type="GO" id="GO:0071949">
    <property type="term" value="F:FAD binding"/>
    <property type="evidence" value="ECO:0007669"/>
    <property type="project" value="InterPro"/>
</dbReference>
<evidence type="ECO:0000256" key="3">
    <source>
        <dbReference type="SAM" id="SignalP"/>
    </source>
</evidence>
<reference evidence="5" key="1">
    <citation type="submission" date="2021-01" db="EMBL/GenBank/DDBJ databases">
        <authorList>
            <consortium name="Aspergillus puulaauensis MK2 genome sequencing consortium"/>
            <person name="Kazuki M."/>
            <person name="Futagami T."/>
        </authorList>
    </citation>
    <scope>NUCLEOTIDE SEQUENCE</scope>
    <source>
        <strain evidence="5">MK2</strain>
    </source>
</reference>
<dbReference type="PANTHER" id="PTHR13878">
    <property type="entry name" value="GULONOLACTONE OXIDASE"/>
    <property type="match status" value="1"/>
</dbReference>
<keyword evidence="2" id="KW-0560">Oxidoreductase</keyword>
<dbReference type="InterPro" id="IPR050432">
    <property type="entry name" value="FAD-linked_Oxidoreductases_BP"/>
</dbReference>
<evidence type="ECO:0000256" key="2">
    <source>
        <dbReference type="ARBA" id="ARBA00023002"/>
    </source>
</evidence>
<dbReference type="InterPro" id="IPR012951">
    <property type="entry name" value="BBE"/>
</dbReference>
<dbReference type="Pfam" id="PF08031">
    <property type="entry name" value="BBE"/>
    <property type="match status" value="1"/>
</dbReference>
<feature type="signal peptide" evidence="3">
    <location>
        <begin position="1"/>
        <end position="20"/>
    </location>
</feature>
<evidence type="ECO:0000313" key="5">
    <source>
        <dbReference type="EMBL" id="BCS27068.1"/>
    </source>
</evidence>